<comment type="caution">
    <text evidence="16">The sequence shown here is derived from an EMBL/GenBank/DDBJ whole genome shotgun (WGS) entry which is preliminary data.</text>
</comment>
<dbReference type="InterPro" id="IPR036068">
    <property type="entry name" value="Nicotinate_pribotase-like_C"/>
</dbReference>
<evidence type="ECO:0000256" key="8">
    <source>
        <dbReference type="ARBA" id="ARBA00022679"/>
    </source>
</evidence>
<dbReference type="InterPro" id="IPR013785">
    <property type="entry name" value="Aldolase_TIM"/>
</dbReference>
<dbReference type="InterPro" id="IPR002638">
    <property type="entry name" value="Quinolinate_PRibosylTrfase_C"/>
</dbReference>
<dbReference type="Gene3D" id="3.20.20.70">
    <property type="entry name" value="Aldolase class I"/>
    <property type="match status" value="1"/>
</dbReference>
<feature type="binding site" evidence="13">
    <location>
        <position position="193"/>
    </location>
    <ligand>
        <name>substrate</name>
    </ligand>
</feature>
<reference evidence="16 17" key="1">
    <citation type="submission" date="2020-07" db="EMBL/GenBank/DDBJ databases">
        <title>A new beta-1,3-glucan-decomposing anaerobic bacterium isolated from anoxic soil subjected to biological soil disinfestation.</title>
        <authorList>
            <person name="Ueki A."/>
            <person name="Tonouchi A."/>
        </authorList>
    </citation>
    <scope>NUCLEOTIDE SEQUENCE [LARGE SCALE GENOMIC DNA]</scope>
    <source>
        <strain evidence="16 17">TW1</strain>
    </source>
</reference>
<dbReference type="AlphaFoldDB" id="A0A6V8SL25"/>
<organism evidence="16 17">
    <name type="scientific">Clostridium fungisolvens</name>
    <dbReference type="NCBI Taxonomy" id="1604897"/>
    <lineage>
        <taxon>Bacteria</taxon>
        <taxon>Bacillati</taxon>
        <taxon>Bacillota</taxon>
        <taxon>Clostridia</taxon>
        <taxon>Eubacteriales</taxon>
        <taxon>Clostridiaceae</taxon>
        <taxon>Clostridium</taxon>
    </lineage>
</organism>
<dbReference type="GO" id="GO:0005737">
    <property type="term" value="C:cytoplasm"/>
    <property type="evidence" value="ECO:0007669"/>
    <property type="project" value="TreeGrafter"/>
</dbReference>
<dbReference type="PANTHER" id="PTHR32179">
    <property type="entry name" value="NICOTINATE-NUCLEOTIDE PYROPHOSPHORYLASE [CARBOXYLATING]"/>
    <property type="match status" value="1"/>
</dbReference>
<feature type="binding site" evidence="13">
    <location>
        <position position="214"/>
    </location>
    <ligand>
        <name>substrate</name>
    </ligand>
</feature>
<evidence type="ECO:0000256" key="1">
    <source>
        <dbReference type="ARBA" id="ARBA00003237"/>
    </source>
</evidence>
<evidence type="ECO:0000256" key="10">
    <source>
        <dbReference type="ARBA" id="ARBA00047445"/>
    </source>
</evidence>
<dbReference type="SUPFAM" id="SSF54675">
    <property type="entry name" value="Nicotinate/Quinolinate PRTase N-terminal domain-like"/>
    <property type="match status" value="1"/>
</dbReference>
<keyword evidence="17" id="KW-1185">Reference proteome</keyword>
<feature type="binding site" evidence="13">
    <location>
        <begin position="129"/>
        <end position="131"/>
    </location>
    <ligand>
        <name>substrate</name>
    </ligand>
</feature>
<dbReference type="FunFam" id="3.20.20.70:FF:000030">
    <property type="entry name" value="Nicotinate-nucleotide pyrophosphorylase, carboxylating"/>
    <property type="match status" value="1"/>
</dbReference>
<evidence type="ECO:0000256" key="6">
    <source>
        <dbReference type="ARBA" id="ARBA00022642"/>
    </source>
</evidence>
<dbReference type="EC" id="2.4.2.19" evidence="5"/>
<gene>
    <name evidence="16" type="ORF">bsdtw1_01960</name>
</gene>
<keyword evidence="7 12" id="KW-0328">Glycosyltransferase</keyword>
<comment type="similarity">
    <text evidence="3 12">Belongs to the NadC/ModD family.</text>
</comment>
<dbReference type="FunFam" id="3.90.1170.20:FF:000001">
    <property type="entry name" value="Nicotinate-nucleotide diphosphorylase (Carboxylating)"/>
    <property type="match status" value="1"/>
</dbReference>
<dbReference type="GO" id="GO:0034213">
    <property type="term" value="P:quinolinate catabolic process"/>
    <property type="evidence" value="ECO:0007669"/>
    <property type="project" value="TreeGrafter"/>
</dbReference>
<dbReference type="UniPathway" id="UPA00253">
    <property type="reaction ID" value="UER00331"/>
</dbReference>
<comment type="subunit">
    <text evidence="4">Hexamer formed by 3 homodimers.</text>
</comment>
<dbReference type="PIRSF" id="PIRSF006250">
    <property type="entry name" value="NadC_ModD"/>
    <property type="match status" value="1"/>
</dbReference>
<evidence type="ECO:0000256" key="12">
    <source>
        <dbReference type="PIRNR" id="PIRNR006250"/>
    </source>
</evidence>
<evidence type="ECO:0000256" key="3">
    <source>
        <dbReference type="ARBA" id="ARBA00009400"/>
    </source>
</evidence>
<comment type="pathway">
    <text evidence="2">Cofactor biosynthesis; NAD(+) biosynthesis; nicotinate D-ribonucleotide from quinolinate: step 1/1.</text>
</comment>
<dbReference type="Gene3D" id="3.90.1170.20">
    <property type="entry name" value="Quinolinate phosphoribosyl transferase, N-terminal domain"/>
    <property type="match status" value="1"/>
</dbReference>
<dbReference type="InterPro" id="IPR037128">
    <property type="entry name" value="Quinolinate_PRibosylTase_N_sf"/>
</dbReference>
<dbReference type="InterPro" id="IPR022412">
    <property type="entry name" value="Quinolinate_PRibosylTrfase_N"/>
</dbReference>
<keyword evidence="8 12" id="KW-0808">Transferase</keyword>
<evidence type="ECO:0000313" key="16">
    <source>
        <dbReference type="EMBL" id="GFP75868.1"/>
    </source>
</evidence>
<evidence type="ECO:0000256" key="13">
    <source>
        <dbReference type="PIRSR" id="PIRSR006250-1"/>
    </source>
</evidence>
<feature type="binding site" evidence="13">
    <location>
        <position position="163"/>
    </location>
    <ligand>
        <name>substrate</name>
    </ligand>
</feature>
<evidence type="ECO:0000313" key="17">
    <source>
        <dbReference type="Proteomes" id="UP000580568"/>
    </source>
</evidence>
<comment type="function">
    <text evidence="1">Involved in the catabolism of quinolinic acid (QA).</text>
</comment>
<feature type="binding site" evidence="13">
    <location>
        <begin position="258"/>
        <end position="260"/>
    </location>
    <ligand>
        <name>substrate</name>
    </ligand>
</feature>
<dbReference type="InterPro" id="IPR027277">
    <property type="entry name" value="NadC/ModD"/>
</dbReference>
<comment type="catalytic activity">
    <reaction evidence="10">
        <text>nicotinate beta-D-ribonucleotide + CO2 + diphosphate = quinolinate + 5-phospho-alpha-D-ribose 1-diphosphate + 2 H(+)</text>
        <dbReference type="Rhea" id="RHEA:12733"/>
        <dbReference type="ChEBI" id="CHEBI:15378"/>
        <dbReference type="ChEBI" id="CHEBI:16526"/>
        <dbReference type="ChEBI" id="CHEBI:29959"/>
        <dbReference type="ChEBI" id="CHEBI:33019"/>
        <dbReference type="ChEBI" id="CHEBI:57502"/>
        <dbReference type="ChEBI" id="CHEBI:58017"/>
        <dbReference type="EC" id="2.4.2.19"/>
    </reaction>
</comment>
<name>A0A6V8SL25_9CLOT</name>
<dbReference type="InterPro" id="IPR004393">
    <property type="entry name" value="NadC"/>
</dbReference>
<dbReference type="RefSeq" id="WP_183277338.1">
    <property type="nucleotide sequence ID" value="NZ_BLZR01000001.1"/>
</dbReference>
<feature type="domain" description="Quinolinate phosphoribosyl transferase N-terminal" evidence="15">
    <location>
        <begin position="22"/>
        <end position="106"/>
    </location>
</feature>
<protein>
    <recommendedName>
        <fullName evidence="11">Probable nicotinate-nucleotide pyrophosphorylase [carboxylating]</fullName>
        <ecNumber evidence="5">2.4.2.19</ecNumber>
    </recommendedName>
    <alternativeName>
        <fullName evidence="9">Quinolinate phosphoribosyltransferase [decarboxylating]</fullName>
    </alternativeName>
</protein>
<keyword evidence="6" id="KW-0662">Pyridine nucleotide biosynthesis</keyword>
<evidence type="ECO:0000256" key="11">
    <source>
        <dbReference type="ARBA" id="ARBA00069173"/>
    </source>
</evidence>
<feature type="binding site" evidence="13">
    <location>
        <begin position="237"/>
        <end position="239"/>
    </location>
    <ligand>
        <name>substrate</name>
    </ligand>
</feature>
<proteinExistence type="inferred from homology"/>
<dbReference type="NCBIfam" id="TIGR00078">
    <property type="entry name" value="nadC"/>
    <property type="match status" value="1"/>
</dbReference>
<dbReference type="Proteomes" id="UP000580568">
    <property type="component" value="Unassembled WGS sequence"/>
</dbReference>
<accession>A0A6V8SL25</accession>
<evidence type="ECO:0000256" key="2">
    <source>
        <dbReference type="ARBA" id="ARBA00004893"/>
    </source>
</evidence>
<evidence type="ECO:0000256" key="9">
    <source>
        <dbReference type="ARBA" id="ARBA00033102"/>
    </source>
</evidence>
<dbReference type="CDD" id="cd01572">
    <property type="entry name" value="QPRTase"/>
    <property type="match status" value="1"/>
</dbReference>
<dbReference type="PANTHER" id="PTHR32179:SF3">
    <property type="entry name" value="NICOTINATE-NUCLEOTIDE PYROPHOSPHORYLASE [CARBOXYLATING]"/>
    <property type="match status" value="1"/>
</dbReference>
<evidence type="ECO:0000259" key="14">
    <source>
        <dbReference type="Pfam" id="PF01729"/>
    </source>
</evidence>
<dbReference type="GO" id="GO:0004514">
    <property type="term" value="F:nicotinate-nucleotide diphosphorylase (carboxylating) activity"/>
    <property type="evidence" value="ECO:0007669"/>
    <property type="project" value="UniProtKB-EC"/>
</dbReference>
<dbReference type="EMBL" id="BLZR01000001">
    <property type="protein sequence ID" value="GFP75868.1"/>
    <property type="molecule type" value="Genomic_DNA"/>
</dbReference>
<sequence length="279" mass="30561">MNWSLYDDIFKNAIKEDAPYGDITTMAITNESKKCTADLIVKEDGVIAGLGVFKRIFEILGPIEIDFYMKDGESVRKGQVIAKIHGKSDVVLTGERVALNFLQRISGIATITKRYVDEIKETNAKLLDTRKTTPNLRVFEKYAVKIGGGINHRLGLSDGILIKDNHIAAAGGISNAINLVKDAVPFVRKIEVEVEDLTQLQEALDAGADIIMLDNMNVETMTEAVQIVNKRALTEASGNITLKNIRTVAMSGVDFISSGTLTHSSNILDLSLKNLKLID</sequence>
<dbReference type="Pfam" id="PF01729">
    <property type="entry name" value="QRPTase_C"/>
    <property type="match status" value="1"/>
</dbReference>
<feature type="binding site" evidence="13">
    <location>
        <position position="96"/>
    </location>
    <ligand>
        <name>substrate</name>
    </ligand>
</feature>
<feature type="binding site" evidence="13">
    <location>
        <position position="153"/>
    </location>
    <ligand>
        <name>substrate</name>
    </ligand>
</feature>
<evidence type="ECO:0000256" key="4">
    <source>
        <dbReference type="ARBA" id="ARBA00011218"/>
    </source>
</evidence>
<dbReference type="Pfam" id="PF02749">
    <property type="entry name" value="QRPTase_N"/>
    <property type="match status" value="1"/>
</dbReference>
<evidence type="ECO:0000256" key="5">
    <source>
        <dbReference type="ARBA" id="ARBA00011944"/>
    </source>
</evidence>
<dbReference type="SUPFAM" id="SSF51690">
    <property type="entry name" value="Nicotinate/Quinolinate PRTase C-terminal domain-like"/>
    <property type="match status" value="1"/>
</dbReference>
<dbReference type="GO" id="GO:0009435">
    <property type="term" value="P:NAD+ biosynthetic process"/>
    <property type="evidence" value="ECO:0007669"/>
    <property type="project" value="UniProtKB-UniPathway"/>
</dbReference>
<feature type="domain" description="Quinolinate phosphoribosyl transferase C-terminal" evidence="14">
    <location>
        <begin position="108"/>
        <end position="273"/>
    </location>
</feature>
<evidence type="ECO:0000256" key="7">
    <source>
        <dbReference type="ARBA" id="ARBA00022676"/>
    </source>
</evidence>
<evidence type="ECO:0000259" key="15">
    <source>
        <dbReference type="Pfam" id="PF02749"/>
    </source>
</evidence>